<keyword evidence="8" id="KW-1185">Reference proteome</keyword>
<evidence type="ECO:0000256" key="2">
    <source>
        <dbReference type="ARBA" id="ARBA00022598"/>
    </source>
</evidence>
<evidence type="ECO:0000259" key="6">
    <source>
        <dbReference type="Pfam" id="PF13193"/>
    </source>
</evidence>
<proteinExistence type="inferred from homology"/>
<dbReference type="RefSeq" id="WP_110266277.1">
    <property type="nucleotide sequence ID" value="NZ_CAWNXA010000010.1"/>
</dbReference>
<dbReference type="InterPro" id="IPR025110">
    <property type="entry name" value="AMP-bd_C"/>
</dbReference>
<dbReference type="EMBL" id="QICN01000010">
    <property type="protein sequence ID" value="PXV65236.1"/>
    <property type="molecule type" value="Genomic_DNA"/>
</dbReference>
<dbReference type="PANTHER" id="PTHR43859">
    <property type="entry name" value="ACYL-ACTIVATING ENZYME"/>
    <property type="match status" value="1"/>
</dbReference>
<protein>
    <submittedName>
        <fullName evidence="7">Fatty-acyl-CoA synthase</fullName>
    </submittedName>
</protein>
<dbReference type="Pfam" id="PF13193">
    <property type="entry name" value="AMP-binding_C"/>
    <property type="match status" value="1"/>
</dbReference>
<evidence type="ECO:0000256" key="3">
    <source>
        <dbReference type="ARBA" id="ARBA00022832"/>
    </source>
</evidence>
<evidence type="ECO:0000313" key="8">
    <source>
        <dbReference type="Proteomes" id="UP000248330"/>
    </source>
</evidence>
<dbReference type="Gene3D" id="3.40.50.12780">
    <property type="entry name" value="N-terminal domain of ligase-like"/>
    <property type="match status" value="1"/>
</dbReference>
<evidence type="ECO:0000256" key="4">
    <source>
        <dbReference type="ARBA" id="ARBA00023098"/>
    </source>
</evidence>
<dbReference type="Proteomes" id="UP000248330">
    <property type="component" value="Unassembled WGS sequence"/>
</dbReference>
<dbReference type="PANTHER" id="PTHR43859:SF4">
    <property type="entry name" value="BUTANOATE--COA LIGASE AAE1-RELATED"/>
    <property type="match status" value="1"/>
</dbReference>
<organism evidence="7 8">
    <name type="scientific">Sinimarinibacterium flocculans</name>
    <dbReference type="NCBI Taxonomy" id="985250"/>
    <lineage>
        <taxon>Bacteria</taxon>
        <taxon>Pseudomonadati</taxon>
        <taxon>Pseudomonadota</taxon>
        <taxon>Gammaproteobacteria</taxon>
        <taxon>Nevskiales</taxon>
        <taxon>Nevskiaceae</taxon>
        <taxon>Sinimarinibacterium</taxon>
    </lineage>
</organism>
<dbReference type="FunFam" id="3.30.300.30:FF:000008">
    <property type="entry name" value="2,3-dihydroxybenzoate-AMP ligase"/>
    <property type="match status" value="1"/>
</dbReference>
<dbReference type="Pfam" id="PF00501">
    <property type="entry name" value="AMP-binding"/>
    <property type="match status" value="1"/>
</dbReference>
<dbReference type="PROSITE" id="PS00455">
    <property type="entry name" value="AMP_BINDING"/>
    <property type="match status" value="1"/>
</dbReference>
<comment type="similarity">
    <text evidence="1">Belongs to the ATP-dependent AMP-binding enzyme family.</text>
</comment>
<dbReference type="GO" id="GO:0006631">
    <property type="term" value="P:fatty acid metabolic process"/>
    <property type="evidence" value="ECO:0007669"/>
    <property type="project" value="UniProtKB-KW"/>
</dbReference>
<dbReference type="InterPro" id="IPR045851">
    <property type="entry name" value="AMP-bd_C_sf"/>
</dbReference>
<feature type="domain" description="AMP-binding enzyme C-terminal" evidence="6">
    <location>
        <begin position="445"/>
        <end position="519"/>
    </location>
</feature>
<keyword evidence="2" id="KW-0436">Ligase</keyword>
<reference evidence="7 8" key="1">
    <citation type="submission" date="2018-04" db="EMBL/GenBank/DDBJ databases">
        <title>Genomic Encyclopedia of Type Strains, Phase IV (KMG-IV): sequencing the most valuable type-strain genomes for metagenomic binning, comparative biology and taxonomic classification.</title>
        <authorList>
            <person name="Goeker M."/>
        </authorList>
    </citation>
    <scope>NUCLEOTIDE SEQUENCE [LARGE SCALE GENOMIC DNA]</scope>
    <source>
        <strain evidence="7 8">DSM 104150</strain>
    </source>
</reference>
<dbReference type="SUPFAM" id="SSF56801">
    <property type="entry name" value="Acetyl-CoA synthetase-like"/>
    <property type="match status" value="1"/>
</dbReference>
<dbReference type="OrthoDB" id="9761989at2"/>
<evidence type="ECO:0000259" key="5">
    <source>
        <dbReference type="Pfam" id="PF00501"/>
    </source>
</evidence>
<evidence type="ECO:0000313" key="7">
    <source>
        <dbReference type="EMBL" id="PXV65236.1"/>
    </source>
</evidence>
<dbReference type="AlphaFoldDB" id="A0A318E4G7"/>
<dbReference type="GO" id="GO:0016874">
    <property type="term" value="F:ligase activity"/>
    <property type="evidence" value="ECO:0007669"/>
    <property type="project" value="UniProtKB-KW"/>
</dbReference>
<dbReference type="InterPro" id="IPR000873">
    <property type="entry name" value="AMP-dep_synth/lig_dom"/>
</dbReference>
<name>A0A318E4G7_9GAMM</name>
<dbReference type="CDD" id="cd12119">
    <property type="entry name" value="ttLC_FACS_AlkK_like"/>
    <property type="match status" value="1"/>
</dbReference>
<keyword evidence="4" id="KW-0443">Lipid metabolism</keyword>
<sequence length="547" mass="60267">MRSTMMTTPLTLDRILERARIFHDVQIVSRRPDRSLLRTTYGDLYRRARQLAQALTAAGLKPGDRVATLMWNHATHLESYFGVPIAGGVLHTLNLRLHAEDIAYIAQHAGDRFLIVDDCLLPLYAKFRDQVHFERVIVVRFDGGIDHNHEDYDAFIGAHDGDFAYPALDENAAAGMCYTSGTTGRPKGVVYSHRSNVLHALAEALPDAMGLSMRDVLLPVVPMFHANAWGLPYVATMVGCVQVFPGPHLDAQSLLELMSETGTTLAGGVPTIWMGVLQLLRDHPGRWPLADGLRLMVGGSAPPPALIRGLADHGIQLHPAWGLTETSPLASFNRLRPELDARPPAERLRYGAKAGIPLPLVDLRLVNEDGIAPWDGDSVGEIEVRGPWVTASYHERPDAADRFSDDGWFRTGDVAAVTPEGYITITDRAKDLIKSGGEWISSVDLENELMAHPAVAEAAVIAVHHDKWMERPLAVVVTRPGAQVTAEQLRGHLKGKVADWWLPDGYEFIEQIPRTSTGKFQKLRLREMFAQWRAPEGHGAAPSTTTD</sequence>
<gene>
    <name evidence="7" type="ORF">C8D93_11054</name>
</gene>
<dbReference type="InterPro" id="IPR020845">
    <property type="entry name" value="AMP-binding_CS"/>
</dbReference>
<dbReference type="InterPro" id="IPR042099">
    <property type="entry name" value="ANL_N_sf"/>
</dbReference>
<dbReference type="NCBIfam" id="NF004837">
    <property type="entry name" value="PRK06187.1"/>
    <property type="match status" value="1"/>
</dbReference>
<dbReference type="Gene3D" id="3.30.300.30">
    <property type="match status" value="1"/>
</dbReference>
<accession>A0A318E4G7</accession>
<comment type="caution">
    <text evidence="7">The sequence shown here is derived from an EMBL/GenBank/DDBJ whole genome shotgun (WGS) entry which is preliminary data.</text>
</comment>
<keyword evidence="3" id="KW-0276">Fatty acid metabolism</keyword>
<evidence type="ECO:0000256" key="1">
    <source>
        <dbReference type="ARBA" id="ARBA00006432"/>
    </source>
</evidence>
<feature type="domain" description="AMP-dependent synthetase/ligase" evidence="5">
    <location>
        <begin position="38"/>
        <end position="393"/>
    </location>
</feature>